<evidence type="ECO:0000256" key="1">
    <source>
        <dbReference type="SAM" id="Phobius"/>
    </source>
</evidence>
<dbReference type="Proteomes" id="UP000051643">
    <property type="component" value="Unassembled WGS sequence"/>
</dbReference>
<name>A0A0Q9ZAB9_9FLAO</name>
<dbReference type="AlphaFoldDB" id="A0A0Q9ZAB9"/>
<organism evidence="2 3">
    <name type="scientific">Salegentibacter mishustinae</name>
    <dbReference type="NCBI Taxonomy" id="270918"/>
    <lineage>
        <taxon>Bacteria</taxon>
        <taxon>Pseudomonadati</taxon>
        <taxon>Bacteroidota</taxon>
        <taxon>Flavobacteriia</taxon>
        <taxon>Flavobacteriales</taxon>
        <taxon>Flavobacteriaceae</taxon>
        <taxon>Salegentibacter</taxon>
    </lineage>
</organism>
<dbReference type="STRING" id="270918.APR42_14290"/>
<evidence type="ECO:0000313" key="3">
    <source>
        <dbReference type="Proteomes" id="UP000051643"/>
    </source>
</evidence>
<keyword evidence="1" id="KW-0472">Membrane</keyword>
<sequence length="60" mass="6769">MRLLYLNTNGGQVQDLGVSIGSALADNFLVLLFGFLLILGPLMFFHRRRIRNKKLHAQNG</sequence>
<comment type="caution">
    <text evidence="2">The sequence shown here is derived from an EMBL/GenBank/DDBJ whole genome shotgun (WGS) entry which is preliminary data.</text>
</comment>
<proteinExistence type="predicted"/>
<keyword evidence="1" id="KW-0812">Transmembrane</keyword>
<protein>
    <submittedName>
        <fullName evidence="2">Uncharacterized protein</fullName>
    </submittedName>
</protein>
<evidence type="ECO:0000313" key="2">
    <source>
        <dbReference type="EMBL" id="KRG29936.1"/>
    </source>
</evidence>
<accession>A0A0Q9ZAB9</accession>
<dbReference type="EMBL" id="LKTP01000003">
    <property type="protein sequence ID" value="KRG29936.1"/>
    <property type="molecule type" value="Genomic_DNA"/>
</dbReference>
<keyword evidence="3" id="KW-1185">Reference proteome</keyword>
<feature type="transmembrane region" description="Helical" evidence="1">
    <location>
        <begin position="20"/>
        <end position="45"/>
    </location>
</feature>
<reference evidence="2" key="1">
    <citation type="submission" date="2015-10" db="EMBL/GenBank/DDBJ databases">
        <title>Draft genome sequence of Salegentibacter mishustinae KCTC 12263.</title>
        <authorList>
            <person name="Lin W."/>
            <person name="Zheng Q."/>
        </authorList>
    </citation>
    <scope>NUCLEOTIDE SEQUENCE [LARGE SCALE GENOMIC DNA]</scope>
    <source>
        <strain evidence="2">KCTC 12263</strain>
    </source>
</reference>
<gene>
    <name evidence="2" type="ORF">APR42_14290</name>
</gene>
<keyword evidence="1" id="KW-1133">Transmembrane helix</keyword>